<dbReference type="Gene3D" id="3.30.160.60">
    <property type="entry name" value="Classic Zinc Finger"/>
    <property type="match status" value="6"/>
</dbReference>
<evidence type="ECO:0000256" key="4">
    <source>
        <dbReference type="ARBA" id="ARBA00022771"/>
    </source>
</evidence>
<sequence>MRIIKKEPWSNWCRLCAKSCEDTLNFSDDNEEVNLFLNCAQKYLSIRLKDNLNFPQRVCNDCNKHVSSFDNFVKQCSRVQSLFEALEQNKDSVVDLESYRSTYLSEPVKLENDSYLLITVPPDAVQEEDSDGESDFGITDDNVVVELGESSNEAWPTKEQESSYTENHSDERSASKRKKGKIDGKKKKDGKLNNSKPIKKLKLKSVASNAKSRKKVGRPKKIDGTSKKRTKKDKEGEGSGDWQLVECGTDENVDGKKVETKQKEHSSSNHFTFTCHVCLHVSANWNALNKHCQAEHDTKAYVDCTCGKRLTTRTSIIEHRAKHSRDFSFKCEHCEKSFHRKSLLISHLLSHVPKDEQPFVCCKCARRFHCEALLRNHEKVHLPKEERFVFPCKVCHKNFCSKSAVSAHVKAIHFGEKPFVCDQCGNSFASKGILQEHLTVHSDEMPWVCTVCNKRFKTKYRLNVHMDIHRDTPYLCPHCPMQLSTRRTLRMHLVIHRDTKAYQCPTCGKAFRRSKDLKNHKNLHTGEKPYVCQFCSRTFANGSNCRSHKRRMHPEELREYEASLGIGNQGGSFDAIEPPPRNEGEDDSKEEPSKTPPTPPPKEMREPSMELIKYATNSNHFVPKEAMIPAKHQYQNLFHRNGPYHQQFGPHNFPVDFPLHEYENTFQAVSYAPAFPGNSFTH</sequence>
<dbReference type="PROSITE" id="PS00028">
    <property type="entry name" value="ZINC_FINGER_C2H2_1"/>
    <property type="match status" value="7"/>
</dbReference>
<dbReference type="SUPFAM" id="SSF57667">
    <property type="entry name" value="beta-beta-alpha zinc fingers"/>
    <property type="match status" value="5"/>
</dbReference>
<evidence type="ECO:0000256" key="10">
    <source>
        <dbReference type="SAM" id="MobiDB-lite"/>
    </source>
</evidence>
<dbReference type="GO" id="GO:0000978">
    <property type="term" value="F:RNA polymerase II cis-regulatory region sequence-specific DNA binding"/>
    <property type="evidence" value="ECO:0007669"/>
    <property type="project" value="TreeGrafter"/>
</dbReference>
<dbReference type="SMART" id="SM00868">
    <property type="entry name" value="zf-AD"/>
    <property type="match status" value="1"/>
</dbReference>
<evidence type="ECO:0000256" key="8">
    <source>
        <dbReference type="PROSITE-ProRule" id="PRU00042"/>
    </source>
</evidence>
<dbReference type="Proteomes" id="UP001152759">
    <property type="component" value="Chromosome 1"/>
</dbReference>
<feature type="binding site" evidence="9">
    <location>
        <position position="16"/>
    </location>
    <ligand>
        <name>Zn(2+)</name>
        <dbReference type="ChEBI" id="CHEBI:29105"/>
    </ligand>
</feature>
<reference evidence="13" key="1">
    <citation type="submission" date="2021-12" db="EMBL/GenBank/DDBJ databases">
        <authorList>
            <person name="King R."/>
        </authorList>
    </citation>
    <scope>NUCLEOTIDE SEQUENCE</scope>
</reference>
<dbReference type="GO" id="GO:0008270">
    <property type="term" value="F:zinc ion binding"/>
    <property type="evidence" value="ECO:0007669"/>
    <property type="project" value="UniProtKB-UniRule"/>
</dbReference>
<feature type="compositionally biased region" description="Basic and acidic residues" evidence="10">
    <location>
        <begin position="220"/>
        <end position="237"/>
    </location>
</feature>
<feature type="region of interest" description="Disordered" evidence="10">
    <location>
        <begin position="566"/>
        <end position="606"/>
    </location>
</feature>
<dbReference type="AlphaFoldDB" id="A0A9N9ZZ44"/>
<dbReference type="PROSITE" id="PS51915">
    <property type="entry name" value="ZAD"/>
    <property type="match status" value="1"/>
</dbReference>
<dbReference type="SMART" id="SM00355">
    <property type="entry name" value="ZnF_C2H2"/>
    <property type="match status" value="10"/>
</dbReference>
<dbReference type="FunFam" id="3.30.160.60:FF:000512">
    <property type="entry name" value="zinc finger protein 197 isoform X1"/>
    <property type="match status" value="1"/>
</dbReference>
<feature type="domain" description="C2H2-type" evidence="11">
    <location>
        <begin position="390"/>
        <end position="418"/>
    </location>
</feature>
<feature type="compositionally biased region" description="Basic and acidic residues" evidence="10">
    <location>
        <begin position="156"/>
        <end position="174"/>
    </location>
</feature>
<dbReference type="InterPro" id="IPR013087">
    <property type="entry name" value="Znf_C2H2_type"/>
</dbReference>
<evidence type="ECO:0000313" key="13">
    <source>
        <dbReference type="EMBL" id="CAH0380738.1"/>
    </source>
</evidence>
<dbReference type="FunFam" id="3.30.160.60:FF:000446">
    <property type="entry name" value="Zinc finger protein"/>
    <property type="match status" value="1"/>
</dbReference>
<keyword evidence="2 9" id="KW-0479">Metal-binding</keyword>
<evidence type="ECO:0000256" key="1">
    <source>
        <dbReference type="ARBA" id="ARBA00004123"/>
    </source>
</evidence>
<feature type="domain" description="C2H2-type" evidence="11">
    <location>
        <begin position="530"/>
        <end position="558"/>
    </location>
</feature>
<dbReference type="InterPro" id="IPR050589">
    <property type="entry name" value="Ikaros_C2H2-ZF"/>
</dbReference>
<dbReference type="SUPFAM" id="SSF57716">
    <property type="entry name" value="Glucocorticoid receptor-like (DNA-binding domain)"/>
    <property type="match status" value="1"/>
</dbReference>
<dbReference type="GO" id="GO:0005634">
    <property type="term" value="C:nucleus"/>
    <property type="evidence" value="ECO:0007669"/>
    <property type="project" value="UniProtKB-SubCell"/>
</dbReference>
<dbReference type="EMBL" id="OU963862">
    <property type="protein sequence ID" value="CAH0380738.1"/>
    <property type="molecule type" value="Genomic_DNA"/>
</dbReference>
<evidence type="ECO:0000256" key="5">
    <source>
        <dbReference type="ARBA" id="ARBA00022833"/>
    </source>
</evidence>
<dbReference type="InterPro" id="IPR036236">
    <property type="entry name" value="Znf_C2H2_sf"/>
</dbReference>
<dbReference type="Pfam" id="PF00096">
    <property type="entry name" value="zf-C2H2"/>
    <property type="match status" value="3"/>
</dbReference>
<protein>
    <submittedName>
        <fullName evidence="13">Uncharacterized protein</fullName>
    </submittedName>
</protein>
<feature type="region of interest" description="Disordered" evidence="10">
    <location>
        <begin position="149"/>
        <end position="245"/>
    </location>
</feature>
<feature type="domain" description="ZAD" evidence="12">
    <location>
        <begin position="11"/>
        <end position="86"/>
    </location>
</feature>
<keyword evidence="6" id="KW-0238">DNA-binding</keyword>
<evidence type="ECO:0000256" key="6">
    <source>
        <dbReference type="ARBA" id="ARBA00023125"/>
    </source>
</evidence>
<keyword evidence="5 9" id="KW-0862">Zinc</keyword>
<feature type="domain" description="C2H2-type" evidence="11">
    <location>
        <begin position="474"/>
        <end position="501"/>
    </location>
</feature>
<dbReference type="GO" id="GO:0006357">
    <property type="term" value="P:regulation of transcription by RNA polymerase II"/>
    <property type="evidence" value="ECO:0007669"/>
    <property type="project" value="TreeGrafter"/>
</dbReference>
<dbReference type="PANTHER" id="PTHR24404">
    <property type="entry name" value="ZINC FINGER PROTEIN"/>
    <property type="match status" value="1"/>
</dbReference>
<dbReference type="FunFam" id="3.30.160.60:FF:000100">
    <property type="entry name" value="Zinc finger 45-like"/>
    <property type="match status" value="1"/>
</dbReference>
<feature type="domain" description="C2H2-type" evidence="11">
    <location>
        <begin position="329"/>
        <end position="356"/>
    </location>
</feature>
<dbReference type="PANTHER" id="PTHR24404:SF110">
    <property type="entry name" value="C2H2-TYPE DOMAIN-CONTAINING PROTEIN"/>
    <property type="match status" value="1"/>
</dbReference>
<dbReference type="Pfam" id="PF07776">
    <property type="entry name" value="zf-AD"/>
    <property type="match status" value="1"/>
</dbReference>
<feature type="binding site" evidence="9">
    <location>
        <position position="62"/>
    </location>
    <ligand>
        <name>Zn(2+)</name>
        <dbReference type="ChEBI" id="CHEBI:29105"/>
    </ligand>
</feature>
<comment type="subcellular location">
    <subcellularLocation>
        <location evidence="1">Nucleus</location>
    </subcellularLocation>
</comment>
<feature type="domain" description="C2H2-type" evidence="11">
    <location>
        <begin position="419"/>
        <end position="446"/>
    </location>
</feature>
<gene>
    <name evidence="13" type="ORF">BEMITA_LOCUS455</name>
</gene>
<evidence type="ECO:0000256" key="7">
    <source>
        <dbReference type="ARBA" id="ARBA00023242"/>
    </source>
</evidence>
<feature type="binding site" evidence="9">
    <location>
        <position position="59"/>
    </location>
    <ligand>
        <name>Zn(2+)</name>
        <dbReference type="ChEBI" id="CHEBI:29105"/>
    </ligand>
</feature>
<feature type="binding site" evidence="9">
    <location>
        <position position="13"/>
    </location>
    <ligand>
        <name>Zn(2+)</name>
        <dbReference type="ChEBI" id="CHEBI:29105"/>
    </ligand>
</feature>
<dbReference type="InterPro" id="IPR012934">
    <property type="entry name" value="Znf_AD"/>
</dbReference>
<keyword evidence="3" id="KW-0677">Repeat</keyword>
<evidence type="ECO:0000313" key="14">
    <source>
        <dbReference type="Proteomes" id="UP001152759"/>
    </source>
</evidence>
<keyword evidence="4 8" id="KW-0863">Zinc-finger</keyword>
<keyword evidence="14" id="KW-1185">Reference proteome</keyword>
<keyword evidence="7" id="KW-0539">Nucleus</keyword>
<evidence type="ECO:0000259" key="12">
    <source>
        <dbReference type="PROSITE" id="PS51915"/>
    </source>
</evidence>
<accession>A0A9N9ZZ44</accession>
<feature type="domain" description="C2H2-type" evidence="11">
    <location>
        <begin position="502"/>
        <end position="529"/>
    </location>
</feature>
<feature type="compositionally biased region" description="Basic residues" evidence="10">
    <location>
        <begin position="175"/>
        <end position="189"/>
    </location>
</feature>
<feature type="domain" description="C2H2-type" evidence="11">
    <location>
        <begin position="447"/>
        <end position="469"/>
    </location>
</feature>
<dbReference type="PROSITE" id="PS50157">
    <property type="entry name" value="ZINC_FINGER_C2H2_2"/>
    <property type="match status" value="8"/>
</dbReference>
<organism evidence="13 14">
    <name type="scientific">Bemisia tabaci</name>
    <name type="common">Sweetpotato whitefly</name>
    <name type="synonym">Aleurodes tabaci</name>
    <dbReference type="NCBI Taxonomy" id="7038"/>
    <lineage>
        <taxon>Eukaryota</taxon>
        <taxon>Metazoa</taxon>
        <taxon>Ecdysozoa</taxon>
        <taxon>Arthropoda</taxon>
        <taxon>Hexapoda</taxon>
        <taxon>Insecta</taxon>
        <taxon>Pterygota</taxon>
        <taxon>Neoptera</taxon>
        <taxon>Paraneoptera</taxon>
        <taxon>Hemiptera</taxon>
        <taxon>Sternorrhyncha</taxon>
        <taxon>Aleyrodoidea</taxon>
        <taxon>Aleyrodidae</taxon>
        <taxon>Aleyrodinae</taxon>
        <taxon>Bemisia</taxon>
    </lineage>
</organism>
<dbReference type="GO" id="GO:0003700">
    <property type="term" value="F:DNA-binding transcription factor activity"/>
    <property type="evidence" value="ECO:0007669"/>
    <property type="project" value="TreeGrafter"/>
</dbReference>
<evidence type="ECO:0000256" key="3">
    <source>
        <dbReference type="ARBA" id="ARBA00022737"/>
    </source>
</evidence>
<evidence type="ECO:0000259" key="11">
    <source>
        <dbReference type="PROSITE" id="PS50157"/>
    </source>
</evidence>
<evidence type="ECO:0000256" key="2">
    <source>
        <dbReference type="ARBA" id="ARBA00022723"/>
    </source>
</evidence>
<evidence type="ECO:0000256" key="9">
    <source>
        <dbReference type="PROSITE-ProRule" id="PRU01263"/>
    </source>
</evidence>
<proteinExistence type="predicted"/>
<name>A0A9N9ZZ44_BEMTA</name>
<feature type="domain" description="C2H2-type" evidence="11">
    <location>
        <begin position="359"/>
        <end position="386"/>
    </location>
</feature>
<dbReference type="Gene3D" id="3.40.1800.20">
    <property type="match status" value="1"/>
</dbReference>
<dbReference type="KEGG" id="btab:109039666"/>